<dbReference type="InterPro" id="IPR026444">
    <property type="entry name" value="Secre_tail"/>
</dbReference>
<accession>A0A1F6C480</accession>
<protein>
    <recommendedName>
        <fullName evidence="1">FlgD/Vpr Ig-like domain-containing protein</fullName>
    </recommendedName>
</protein>
<dbReference type="NCBIfam" id="TIGR04183">
    <property type="entry name" value="Por_Secre_tail"/>
    <property type="match status" value="1"/>
</dbReference>
<comment type="caution">
    <text evidence="2">The sequence shown here is derived from an EMBL/GenBank/DDBJ whole genome shotgun (WGS) entry which is preliminary data.</text>
</comment>
<dbReference type="Proteomes" id="UP000178606">
    <property type="component" value="Unassembled WGS sequence"/>
</dbReference>
<dbReference type="EMBL" id="MFKF01000430">
    <property type="protein sequence ID" value="OGG43597.1"/>
    <property type="molecule type" value="Genomic_DNA"/>
</dbReference>
<feature type="domain" description="FlgD/Vpr Ig-like" evidence="1">
    <location>
        <begin position="129"/>
        <end position="184"/>
    </location>
</feature>
<name>A0A1F6C480_HANXR</name>
<sequence length="197" mass="21586">MLGRGIHGGALTLTYDATIYEVTEVKGPEGVLMATNADRPGEMRIHLARAEAREPAVLRVVLEIDESTNRRIDESRSSFIVRVTGQVFGPEGGVIGTVEEVWGRPLTHSLSVAYPNPFNPVTTLRYDLAEEGEVRLMIYNLSGQVVRQLVAGRQAAGRYSVVWDGRDEGGRSASSGVYLARLEAGAFQQTRKMLLLK</sequence>
<dbReference type="Gene3D" id="2.60.40.4070">
    <property type="match status" value="1"/>
</dbReference>
<evidence type="ECO:0000313" key="3">
    <source>
        <dbReference type="Proteomes" id="UP000178606"/>
    </source>
</evidence>
<evidence type="ECO:0000259" key="1">
    <source>
        <dbReference type="Pfam" id="PF13860"/>
    </source>
</evidence>
<organism evidence="2 3">
    <name type="scientific">Handelsmanbacteria sp. (strain RIFCSPLOWO2_12_FULL_64_10)</name>
    <dbReference type="NCBI Taxonomy" id="1817868"/>
    <lineage>
        <taxon>Bacteria</taxon>
        <taxon>Candidatus Handelsmaniibacteriota</taxon>
    </lineage>
</organism>
<evidence type="ECO:0000313" key="2">
    <source>
        <dbReference type="EMBL" id="OGG43597.1"/>
    </source>
</evidence>
<dbReference type="Pfam" id="PF13860">
    <property type="entry name" value="FlgD_ig"/>
    <property type="match status" value="1"/>
</dbReference>
<dbReference type="AlphaFoldDB" id="A0A1F6C480"/>
<reference evidence="2 3" key="1">
    <citation type="journal article" date="2016" name="Nat. Commun.">
        <title>Thousands of microbial genomes shed light on interconnected biogeochemical processes in an aquifer system.</title>
        <authorList>
            <person name="Anantharaman K."/>
            <person name="Brown C.T."/>
            <person name="Hug L.A."/>
            <person name="Sharon I."/>
            <person name="Castelle C.J."/>
            <person name="Probst A.J."/>
            <person name="Thomas B.C."/>
            <person name="Singh A."/>
            <person name="Wilkins M.J."/>
            <person name="Karaoz U."/>
            <person name="Brodie E.L."/>
            <person name="Williams K.H."/>
            <person name="Hubbard S.S."/>
            <person name="Banfield J.F."/>
        </authorList>
    </citation>
    <scope>NUCLEOTIDE SEQUENCE [LARGE SCALE GENOMIC DNA]</scope>
    <source>
        <strain evidence="3">RIFCSPLOWO2_12_FULL_64_10</strain>
    </source>
</reference>
<gene>
    <name evidence="2" type="ORF">A3F84_24055</name>
</gene>
<proteinExistence type="predicted"/>
<dbReference type="InterPro" id="IPR025965">
    <property type="entry name" value="FlgD/Vpr_Ig-like"/>
</dbReference>